<keyword evidence="17" id="KW-1185">Reference proteome</keyword>
<dbReference type="OrthoDB" id="387093at2759"/>
<keyword evidence="7" id="KW-0788">Thiol protease</keyword>
<feature type="domain" description="Cystatin" evidence="13">
    <location>
        <begin position="1519"/>
        <end position="1617"/>
    </location>
</feature>
<dbReference type="InterPro" id="IPR025661">
    <property type="entry name" value="Pept_asp_AS"/>
</dbReference>
<dbReference type="InterPro" id="IPR000169">
    <property type="entry name" value="Pept_cys_AS"/>
</dbReference>
<feature type="domain" description="Cystatin" evidence="13">
    <location>
        <begin position="1153"/>
        <end position="1262"/>
    </location>
</feature>
<dbReference type="FunFam" id="3.90.70.10:FF:000130">
    <property type="entry name" value="Cysteine proteinase 1"/>
    <property type="match status" value="1"/>
</dbReference>
<dbReference type="GO" id="GO:0008234">
    <property type="term" value="F:cysteine-type peptidase activity"/>
    <property type="evidence" value="ECO:0007669"/>
    <property type="project" value="UniProtKB-KW"/>
</dbReference>
<dbReference type="SMART" id="SM00645">
    <property type="entry name" value="Pept_C1"/>
    <property type="match status" value="1"/>
</dbReference>
<evidence type="ECO:0008006" key="18">
    <source>
        <dbReference type="Google" id="ProtNLM"/>
    </source>
</evidence>
<reference evidence="16" key="1">
    <citation type="submission" date="2021-12" db="EMBL/GenBank/DDBJ databases">
        <authorList>
            <person name="Martin H S."/>
        </authorList>
    </citation>
    <scope>NUCLEOTIDE SEQUENCE</scope>
</reference>
<dbReference type="Pfam" id="PF00031">
    <property type="entry name" value="Cystatin"/>
    <property type="match status" value="5"/>
</dbReference>
<feature type="non-terminal residue" evidence="16">
    <location>
        <position position="2538"/>
    </location>
</feature>
<dbReference type="PANTHER" id="PTHR46186:SF2">
    <property type="entry name" value="CYSTATIN"/>
    <property type="match status" value="1"/>
</dbReference>
<accession>A0A8J9UX73</accession>
<dbReference type="InterPro" id="IPR038765">
    <property type="entry name" value="Papain-like_cys_pep_sf"/>
</dbReference>
<evidence type="ECO:0000256" key="5">
    <source>
        <dbReference type="ARBA" id="ARBA00022729"/>
    </source>
</evidence>
<dbReference type="Pfam" id="PF00112">
    <property type="entry name" value="Peptidase_C1"/>
    <property type="match status" value="1"/>
</dbReference>
<feature type="domain" description="Cystatin" evidence="13">
    <location>
        <begin position="1281"/>
        <end position="1373"/>
    </location>
</feature>
<evidence type="ECO:0000313" key="17">
    <source>
        <dbReference type="Proteomes" id="UP000838878"/>
    </source>
</evidence>
<feature type="domain" description="Cystatin" evidence="13">
    <location>
        <begin position="1050"/>
        <end position="1142"/>
    </location>
</feature>
<dbReference type="InterPro" id="IPR013201">
    <property type="entry name" value="Prot_inhib_I29"/>
</dbReference>
<feature type="domain" description="Cathepsin propeptide inhibitor" evidence="15">
    <location>
        <begin position="2233"/>
        <end position="2291"/>
    </location>
</feature>
<feature type="domain" description="Peptidase C1A papain C-terminal" evidence="14">
    <location>
        <begin position="2320"/>
        <end position="2537"/>
    </location>
</feature>
<dbReference type="SUPFAM" id="SSF54403">
    <property type="entry name" value="Cystatin/monellin"/>
    <property type="match status" value="13"/>
</dbReference>
<dbReference type="SUPFAM" id="SSF54001">
    <property type="entry name" value="Cysteine proteinases"/>
    <property type="match status" value="1"/>
</dbReference>
<protein>
    <recommendedName>
        <fullName evidence="18">Cysteine proteinase inhibitor</fullName>
    </recommendedName>
</protein>
<evidence type="ECO:0000256" key="10">
    <source>
        <dbReference type="ARBA" id="ARBA00023180"/>
    </source>
</evidence>
<feature type="domain" description="Cystatin" evidence="13">
    <location>
        <begin position="688"/>
        <end position="800"/>
    </location>
</feature>
<dbReference type="Gene3D" id="3.90.70.10">
    <property type="entry name" value="Cysteine proteinases"/>
    <property type="match status" value="1"/>
</dbReference>
<dbReference type="InterPro" id="IPR046350">
    <property type="entry name" value="Cystatin_sf"/>
</dbReference>
<evidence type="ECO:0000256" key="3">
    <source>
        <dbReference type="ARBA" id="ARBA00022690"/>
    </source>
</evidence>
<gene>
    <name evidence="16" type="ORF">BINO364_LOCUS13380</name>
</gene>
<evidence type="ECO:0000256" key="12">
    <source>
        <dbReference type="SAM" id="SignalP"/>
    </source>
</evidence>
<proteinExistence type="inferred from homology"/>
<feature type="domain" description="Cystatin" evidence="13">
    <location>
        <begin position="922"/>
        <end position="1031"/>
    </location>
</feature>
<feature type="domain" description="Cystatin" evidence="13">
    <location>
        <begin position="1996"/>
        <end position="2105"/>
    </location>
</feature>
<feature type="domain" description="Cystatin" evidence="13">
    <location>
        <begin position="2107"/>
        <end position="2214"/>
    </location>
</feature>
<evidence type="ECO:0000256" key="7">
    <source>
        <dbReference type="ARBA" id="ARBA00022807"/>
    </source>
</evidence>
<dbReference type="PROSITE" id="PS00640">
    <property type="entry name" value="THIOL_PROTEASE_ASN"/>
    <property type="match status" value="1"/>
</dbReference>
<feature type="chain" id="PRO_5035439329" description="Cysteine proteinase inhibitor" evidence="12">
    <location>
        <begin position="21"/>
        <end position="2538"/>
    </location>
</feature>
<feature type="domain" description="Cystatin" evidence="13">
    <location>
        <begin position="819"/>
        <end position="911"/>
    </location>
</feature>
<dbReference type="SMART" id="SM00848">
    <property type="entry name" value="Inhibitor_I29"/>
    <property type="match status" value="1"/>
</dbReference>
<feature type="domain" description="Cystatin" evidence="13">
    <location>
        <begin position="169"/>
        <end position="266"/>
    </location>
</feature>
<organism evidence="16 17">
    <name type="scientific">Brenthis ino</name>
    <name type="common">lesser marbled fritillary</name>
    <dbReference type="NCBI Taxonomy" id="405034"/>
    <lineage>
        <taxon>Eukaryota</taxon>
        <taxon>Metazoa</taxon>
        <taxon>Ecdysozoa</taxon>
        <taxon>Arthropoda</taxon>
        <taxon>Hexapoda</taxon>
        <taxon>Insecta</taxon>
        <taxon>Pterygota</taxon>
        <taxon>Neoptera</taxon>
        <taxon>Endopterygota</taxon>
        <taxon>Lepidoptera</taxon>
        <taxon>Glossata</taxon>
        <taxon>Ditrysia</taxon>
        <taxon>Papilionoidea</taxon>
        <taxon>Nymphalidae</taxon>
        <taxon>Heliconiinae</taxon>
        <taxon>Argynnini</taxon>
        <taxon>Brenthis</taxon>
    </lineage>
</organism>
<dbReference type="InterPro" id="IPR000010">
    <property type="entry name" value="Cystatin_dom"/>
</dbReference>
<keyword evidence="5 12" id="KW-0732">Signal</keyword>
<evidence type="ECO:0000256" key="1">
    <source>
        <dbReference type="ARBA" id="ARBA00009403"/>
    </source>
</evidence>
<keyword evidence="3" id="KW-0646">Protease inhibitor</keyword>
<evidence type="ECO:0000259" key="14">
    <source>
        <dbReference type="SMART" id="SM00645"/>
    </source>
</evidence>
<comment type="similarity">
    <text evidence="1">Belongs to the cystatin family.</text>
</comment>
<dbReference type="GO" id="GO:0031982">
    <property type="term" value="C:vesicle"/>
    <property type="evidence" value="ECO:0007669"/>
    <property type="project" value="TreeGrafter"/>
</dbReference>
<evidence type="ECO:0000256" key="11">
    <source>
        <dbReference type="SAM" id="MobiDB-lite"/>
    </source>
</evidence>
<dbReference type="PRINTS" id="PR00705">
    <property type="entry name" value="PAPAIN"/>
</dbReference>
<dbReference type="SMART" id="SM00043">
    <property type="entry name" value="CY"/>
    <property type="match status" value="13"/>
</dbReference>
<dbReference type="PANTHER" id="PTHR46186">
    <property type="entry name" value="CYSTATIN"/>
    <property type="match status" value="1"/>
</dbReference>
<evidence type="ECO:0000256" key="8">
    <source>
        <dbReference type="ARBA" id="ARBA00023145"/>
    </source>
</evidence>
<dbReference type="GO" id="GO:0005737">
    <property type="term" value="C:cytoplasm"/>
    <property type="evidence" value="ECO:0007669"/>
    <property type="project" value="TreeGrafter"/>
</dbReference>
<dbReference type="CDD" id="cd00042">
    <property type="entry name" value="CY"/>
    <property type="match status" value="9"/>
</dbReference>
<dbReference type="PROSITE" id="PS00139">
    <property type="entry name" value="THIOL_PROTEASE_CYS"/>
    <property type="match status" value="1"/>
</dbReference>
<feature type="signal peptide" evidence="12">
    <location>
        <begin position="1"/>
        <end position="20"/>
    </location>
</feature>
<sequence length="2538" mass="291097">MRLNCVFAIIQCYLFIGSFANLKVEQKEKFLNGFLNYLNNLPNHQYNYEGVIIDAQKINDESYCYKIEATLKTFENSNSQSKYVKCTATILDLEEGIIVQNDEYHCENSDFSQQSESNTGEGFVEDETTSTPVAIEYEPVHLDNEVQPNSGVTSGEQFIAIPRRQTGGACVGCSSHVNPEAAGVSDLAVLAIKHIDRHEPTVRHLLEAVLDVERQVQVVNGVRYILTLQINFNKCTSTEYECTESKICKISILEKTWIKLPDGTKYRAILANNCTQEWQFGDEGEYIPSSDVNNENNDIDIHPPSSTNDQVHDKPTPDYDKIANTGSVDEILKAIHNTDVQALPQQEKTLTEMDIKNLEQQIIPYEKFHQKYPVPSADDAKNPKPSNLHIDNLSDTETVKQYTGGSSAQYKPSEYEVKSSFISDDKRKAIDDLINFFNSAGFDYNQGFARIKRSYDHDLKVMSLVEKVHKIKKNIHNAEKIYILAQKLVEYLNKNNLEIGDRALEDVIAAEEEIENLQHFLYIQIRVGIPCEHNKCKSKELLNKICNGIIETTNEADPQFLSAFCYDEKTKKLQTRKAEMIPFNDPFLLRLSKEALKKIEIESSHPNALKIDKILQAFTQKASGRLTKITLNLVYTDCNKTVPYVKRTNCSILEKMDFNVCEVSIHERHWLKEKTISYKCTPQHYGESFSKTDKLIDLQEAMNDPKVLEMIEEAVQYLELHSNRNNRQRANKINSVKTQLVGGLLTQINFDVAYTRCSYEDNVDLNACDLLENEPLRNCKVQVWDRPWLEDGRQMRVFCDETTENDKPSRQKRSLGEKELVGGQKVIDATDPKYTLLAKESLRNFVESNGVIEEYELAIVQNVTIQVVAGTLTRIDFKIRTKNGQGPEILCHSKVWERLWLNSTEYTVKCDDFNVKTLKKRHILGGHIAQDPNNPEYNALAEKSLRKYLETIGTKQHHKLIQVASVNTQTVSGKLIDLKFTISPTNCNLDEKFEPTSLDCDVIDASNVLLCQSLIHRQVWRHTKDIEIDCKKQDENDKPSRQKRSLGEKVLVGGQKVIDPTDPKYTLLAKESLRNFVESNGVIEEYELAIVQNVTIQVVAGTLTRIDFKIRTKNGQGPEILCHSKVWERLWLNSTEYTVKCDDFNVKTLKKRHILGGHIAQDPNNPEYNALAEKSLRKYLETISTKQHHKLIQVASVNTQTVSGKLIDLKFTISPTNCNLDEKFEPTSLDCDVIDASNVLLCQSLIHRQVWRHTEDIEIDCKKQDENDKPSRQKRSLGEKVLVGGQKVIDPTDPKYTLLAKESLRNFVESNGVIEEYELAIVQNVTIQVVAGTLTRIDFKIRTKNGQGPEILCHSKVWERLWLNSTEYTVKCDDFHVKTINKRHVKDVPKFNDLKGSSRKPNPNNSEYKDLAERSFKKYLHNNKLKFNHYIVVNQVITQVVSGIIYKIDYVAMPRSCASENQIKCSESEKLYCYTEILDRPWVGGRKINVDCNEGIDSDEEEINYRNVRDITGVPKFKDIKRSPRKPKHAEYKELAERSFKKYLHNNKLKFHHYIVVNRVISKVVSGIIYKIDYVAMPTSCASENQIKCAENEKLYCYTEILDRPWVGGKKIDVDCNEGIDSDGENINYRNKRNIRLGAPIEKNINDEYKILAEKTLNTYQDISKTKYVHKIIKIYRVTENNVQGKLIKLEFSASPTKCLIADSVVAKEDCTFLSPKMTLRCEAEVWNRPWLKSELDEIIINCKKEYSKQISKNYPKKNEQIKRSKRHIVQSEDDYIDEDTKYYYADRAINEINDKASTNNLQKLITVHAFHNSRNMGLNMVQMYIETAFTYCLRHQDEAELPDCEELSGMYHRLCYVRLWPQADDELVVDKIVIVCDDDKEFKNVTGLSIDVLLKESIQELESSPELKYKLILLGEQILIPSFNSKIPIKLSFLVSTTNCSKDVDIVQAPYVCVVDTSKLSKSCTSYIWMTKNYKKIKKISVVCGLPQENRSKRSISLEVTNATSDEIAIQELVKESLEKLEMASQYNYKQRVLQINSYDSKITTGKLTVIDFDVGYTNCLKFEWVDDITKCEFIEHLPQRHCTSHISERVLLQNGRKIEVDCHDIEAPLEAHIEFDNPENAMRLADQALKHIEAKYLHQFKQKVVRILSIEKQEIAGLHYRMKIEVGFTDCYALSVRDDCKLNKNTQNKLCNVNVWLRTWTDLPPVYRVSCDHQDIGNTDLHLDMQASYLFADFLTTHKPEYMDDHVETRKRYNVFRENLKKIHDLNTHERGTATYAVTRFADLTYEEFSQKYLGLKPSLRNNNHIPMTKAEIPQVRLPDMFDWRQYNAVTEVKNQGSCGSCWAFSVTGNVEGQWKIKTGDLVSLSEQELVDCDKLDDGCNGGLPDNAYRAIEQLGGLETENDYPYEGENDKCVFNKTLSKVQISGAVNITSNETDMAKWLVKNGPISIGINANAMQFYVGGVSHPWKVLCSPNNLDHGVLIVGYGVKNYPLFHKHLPYWIVKNSWGKSWGEQGYYRVYRGDGTCGVNQMASSAVV</sequence>
<keyword evidence="9" id="KW-1015">Disulfide bond</keyword>
<keyword evidence="8" id="KW-0865">Zymogen</keyword>
<dbReference type="GO" id="GO:0004869">
    <property type="term" value="F:cysteine-type endopeptidase inhibitor activity"/>
    <property type="evidence" value="ECO:0007669"/>
    <property type="project" value="UniProtKB-KW"/>
</dbReference>
<evidence type="ECO:0000256" key="6">
    <source>
        <dbReference type="ARBA" id="ARBA00022801"/>
    </source>
</evidence>
<dbReference type="CDD" id="cd02248">
    <property type="entry name" value="Peptidase_C1A"/>
    <property type="match status" value="1"/>
</dbReference>
<dbReference type="Gene3D" id="3.10.450.10">
    <property type="match status" value="13"/>
</dbReference>
<evidence type="ECO:0000313" key="16">
    <source>
        <dbReference type="EMBL" id="CAH0728121.1"/>
    </source>
</evidence>
<dbReference type="InterPro" id="IPR025660">
    <property type="entry name" value="Pept_his_AS"/>
</dbReference>
<dbReference type="GO" id="GO:0005615">
    <property type="term" value="C:extracellular space"/>
    <property type="evidence" value="ECO:0007669"/>
    <property type="project" value="TreeGrafter"/>
</dbReference>
<keyword evidence="2" id="KW-0645">Protease</keyword>
<dbReference type="InterPro" id="IPR039417">
    <property type="entry name" value="Peptidase_C1A_papain-like"/>
</dbReference>
<evidence type="ECO:0000259" key="13">
    <source>
        <dbReference type="SMART" id="SM00043"/>
    </source>
</evidence>
<dbReference type="EMBL" id="OV170227">
    <property type="protein sequence ID" value="CAH0728121.1"/>
    <property type="molecule type" value="Genomic_DNA"/>
</dbReference>
<dbReference type="InterPro" id="IPR000668">
    <property type="entry name" value="Peptidase_C1A_C"/>
</dbReference>
<dbReference type="Pfam" id="PF08246">
    <property type="entry name" value="Inhibitor_I29"/>
    <property type="match status" value="1"/>
</dbReference>
<dbReference type="GO" id="GO:0006508">
    <property type="term" value="P:proteolysis"/>
    <property type="evidence" value="ECO:0007669"/>
    <property type="project" value="UniProtKB-KW"/>
</dbReference>
<evidence type="ECO:0000256" key="9">
    <source>
        <dbReference type="ARBA" id="ARBA00023157"/>
    </source>
</evidence>
<keyword evidence="4" id="KW-0789">Thiol protease inhibitor</keyword>
<evidence type="ECO:0000259" key="15">
    <source>
        <dbReference type="SMART" id="SM00848"/>
    </source>
</evidence>
<name>A0A8J9UX73_9NEOP</name>
<feature type="region of interest" description="Disordered" evidence="11">
    <location>
        <begin position="291"/>
        <end position="316"/>
    </location>
</feature>
<dbReference type="Proteomes" id="UP000838878">
    <property type="component" value="Chromosome 7"/>
</dbReference>
<dbReference type="PROSITE" id="PS00639">
    <property type="entry name" value="THIOL_PROTEASE_HIS"/>
    <property type="match status" value="1"/>
</dbReference>
<evidence type="ECO:0000256" key="4">
    <source>
        <dbReference type="ARBA" id="ARBA00022704"/>
    </source>
</evidence>
<evidence type="ECO:0000256" key="2">
    <source>
        <dbReference type="ARBA" id="ARBA00022670"/>
    </source>
</evidence>
<feature type="domain" description="Cystatin" evidence="13">
    <location>
        <begin position="1635"/>
        <end position="1744"/>
    </location>
</feature>
<feature type="domain" description="Cystatin" evidence="13">
    <location>
        <begin position="1392"/>
        <end position="1493"/>
    </location>
</feature>
<keyword evidence="10" id="KW-0325">Glycoprotein</keyword>
<feature type="domain" description="Cystatin" evidence="13">
    <location>
        <begin position="573"/>
        <end position="683"/>
    </location>
</feature>
<keyword evidence="6" id="KW-0378">Hydrolase</keyword>